<dbReference type="GO" id="GO:0015079">
    <property type="term" value="F:potassium ion transmembrane transporter activity"/>
    <property type="evidence" value="ECO:0007669"/>
    <property type="project" value="InterPro"/>
</dbReference>
<feature type="domain" description="K+ potassium transporter integral membrane" evidence="4">
    <location>
        <begin position="30"/>
        <end position="112"/>
    </location>
</feature>
<dbReference type="GO" id="GO:0005886">
    <property type="term" value="C:plasma membrane"/>
    <property type="evidence" value="ECO:0007669"/>
    <property type="project" value="UniProtKB-SubCell"/>
</dbReference>
<feature type="transmembrane region" description="Helical" evidence="3">
    <location>
        <begin position="20"/>
        <end position="39"/>
    </location>
</feature>
<dbReference type="PANTHER" id="PTHR30540">
    <property type="entry name" value="OSMOTIC STRESS POTASSIUM TRANSPORTER"/>
    <property type="match status" value="1"/>
</dbReference>
<evidence type="ECO:0000313" key="5">
    <source>
        <dbReference type="EMBL" id="GKU86822.1"/>
    </source>
</evidence>
<protein>
    <recommendedName>
        <fullName evidence="4">K+ potassium transporter integral membrane domain-containing protein</fullName>
    </recommendedName>
</protein>
<evidence type="ECO:0000259" key="4">
    <source>
        <dbReference type="Pfam" id="PF02705"/>
    </source>
</evidence>
<sequence>MEAAAYTDLELKTLLKLEQAAYHLIQSLVGGTFALYSLICRYAKVGLIPSEQAEDSDVSTFKLELPSHRLRRASFLKSKLEKSKFAKLFLLFATMLGTSMVIGDGILTPSMSGNFPFLMTVTNFCF</sequence>
<evidence type="ECO:0000313" key="6">
    <source>
        <dbReference type="Proteomes" id="UP001054252"/>
    </source>
</evidence>
<dbReference type="EMBL" id="BPVZ01000001">
    <property type="protein sequence ID" value="GKU86822.1"/>
    <property type="molecule type" value="Genomic_DNA"/>
</dbReference>
<accession>A0AAV5HM43</accession>
<dbReference type="AlphaFoldDB" id="A0AAV5HM43"/>
<name>A0AAV5HM43_9ROSI</name>
<keyword evidence="3" id="KW-0812">Transmembrane</keyword>
<comment type="subcellular location">
    <subcellularLocation>
        <location evidence="1">Cell membrane</location>
        <topology evidence="1">Multi-pass membrane protein</topology>
    </subcellularLocation>
</comment>
<dbReference type="Pfam" id="PF02705">
    <property type="entry name" value="K_trans"/>
    <property type="match status" value="1"/>
</dbReference>
<evidence type="ECO:0000256" key="1">
    <source>
        <dbReference type="ARBA" id="ARBA00004651"/>
    </source>
</evidence>
<dbReference type="InterPro" id="IPR053951">
    <property type="entry name" value="K_trans_N"/>
</dbReference>
<organism evidence="5 6">
    <name type="scientific">Rubroshorea leprosula</name>
    <dbReference type="NCBI Taxonomy" id="152421"/>
    <lineage>
        <taxon>Eukaryota</taxon>
        <taxon>Viridiplantae</taxon>
        <taxon>Streptophyta</taxon>
        <taxon>Embryophyta</taxon>
        <taxon>Tracheophyta</taxon>
        <taxon>Spermatophyta</taxon>
        <taxon>Magnoliopsida</taxon>
        <taxon>eudicotyledons</taxon>
        <taxon>Gunneridae</taxon>
        <taxon>Pentapetalae</taxon>
        <taxon>rosids</taxon>
        <taxon>malvids</taxon>
        <taxon>Malvales</taxon>
        <taxon>Dipterocarpaceae</taxon>
        <taxon>Rubroshorea</taxon>
    </lineage>
</organism>
<gene>
    <name evidence="5" type="ORF">SLEP1_g1297</name>
</gene>
<evidence type="ECO:0000256" key="3">
    <source>
        <dbReference type="SAM" id="Phobius"/>
    </source>
</evidence>
<keyword evidence="3" id="KW-0472">Membrane</keyword>
<feature type="transmembrane region" description="Helical" evidence="3">
    <location>
        <begin position="88"/>
        <end position="107"/>
    </location>
</feature>
<dbReference type="PANTHER" id="PTHR30540:SF87">
    <property type="entry name" value="POTASSIUM TRANSPORTER"/>
    <property type="match status" value="1"/>
</dbReference>
<comment type="similarity">
    <text evidence="2">Belongs to the HAK/KUP transporter (TC 2.A.72.3) family.</text>
</comment>
<proteinExistence type="inferred from homology"/>
<keyword evidence="6" id="KW-1185">Reference proteome</keyword>
<comment type="caution">
    <text evidence="5">The sequence shown here is derived from an EMBL/GenBank/DDBJ whole genome shotgun (WGS) entry which is preliminary data.</text>
</comment>
<dbReference type="InterPro" id="IPR003855">
    <property type="entry name" value="K+_transporter"/>
</dbReference>
<evidence type="ECO:0000256" key="2">
    <source>
        <dbReference type="ARBA" id="ARBA00008440"/>
    </source>
</evidence>
<dbReference type="Proteomes" id="UP001054252">
    <property type="component" value="Unassembled WGS sequence"/>
</dbReference>
<reference evidence="5 6" key="1">
    <citation type="journal article" date="2021" name="Commun. Biol.">
        <title>The genome of Shorea leprosula (Dipterocarpaceae) highlights the ecological relevance of drought in aseasonal tropical rainforests.</title>
        <authorList>
            <person name="Ng K.K.S."/>
            <person name="Kobayashi M.J."/>
            <person name="Fawcett J.A."/>
            <person name="Hatakeyama M."/>
            <person name="Paape T."/>
            <person name="Ng C.H."/>
            <person name="Ang C.C."/>
            <person name="Tnah L.H."/>
            <person name="Lee C.T."/>
            <person name="Nishiyama T."/>
            <person name="Sese J."/>
            <person name="O'Brien M.J."/>
            <person name="Copetti D."/>
            <person name="Mohd Noor M.I."/>
            <person name="Ong R.C."/>
            <person name="Putra M."/>
            <person name="Sireger I.Z."/>
            <person name="Indrioko S."/>
            <person name="Kosugi Y."/>
            <person name="Izuno A."/>
            <person name="Isagi Y."/>
            <person name="Lee S.L."/>
            <person name="Shimizu K.K."/>
        </authorList>
    </citation>
    <scope>NUCLEOTIDE SEQUENCE [LARGE SCALE GENOMIC DNA]</scope>
    <source>
        <strain evidence="5">214</strain>
    </source>
</reference>
<keyword evidence="3" id="KW-1133">Transmembrane helix</keyword>